<evidence type="ECO:0000313" key="1">
    <source>
        <dbReference type="EMBL" id="GBP85403.1"/>
    </source>
</evidence>
<protein>
    <submittedName>
        <fullName evidence="1">Protein FRA10AC1 homolog</fullName>
    </submittedName>
</protein>
<dbReference type="Proteomes" id="UP000299102">
    <property type="component" value="Unassembled WGS sequence"/>
</dbReference>
<gene>
    <name evidence="1" type="primary">Fra10ac1</name>
    <name evidence="1" type="ORF">EVAR_60244_1</name>
</gene>
<keyword evidence="2" id="KW-1185">Reference proteome</keyword>
<sequence>MSARLRNLNAYELHKYLVNIYCLNAKGATGFLKRDTSRDRTDLDVIRENHKFLWEDDEVADTWEKQLAKKYYDKLFKEYCICDLTRYKENKSRERGGIEIDSKIGIGIETVRESGIRTRSVIGIENKSRTVTETGSVSSNEIEIRLEIESQKEKSELSLGIKNENGIGLRIMNRSSIGTESETGCNLELQPRVESRTRIGLESEFIKLGIVNFDKLCRREQ</sequence>
<dbReference type="OrthoDB" id="197967at2759"/>
<dbReference type="AlphaFoldDB" id="A0A4C1ZE35"/>
<accession>A0A4C1ZE35</accession>
<dbReference type="Pfam" id="PF09725">
    <property type="entry name" value="Fra10Ac1"/>
    <property type="match status" value="1"/>
</dbReference>
<evidence type="ECO:0000313" key="2">
    <source>
        <dbReference type="Proteomes" id="UP000299102"/>
    </source>
</evidence>
<reference evidence="1 2" key="1">
    <citation type="journal article" date="2019" name="Commun. Biol.">
        <title>The bagworm genome reveals a unique fibroin gene that provides high tensile strength.</title>
        <authorList>
            <person name="Kono N."/>
            <person name="Nakamura H."/>
            <person name="Ohtoshi R."/>
            <person name="Tomita M."/>
            <person name="Numata K."/>
            <person name="Arakawa K."/>
        </authorList>
    </citation>
    <scope>NUCLEOTIDE SEQUENCE [LARGE SCALE GENOMIC DNA]</scope>
</reference>
<comment type="caution">
    <text evidence="1">The sequence shown here is derived from an EMBL/GenBank/DDBJ whole genome shotgun (WGS) entry which is preliminary data.</text>
</comment>
<dbReference type="STRING" id="151549.A0A4C1ZE35"/>
<name>A0A4C1ZE35_EUMVA</name>
<organism evidence="1 2">
    <name type="scientific">Eumeta variegata</name>
    <name type="common">Bagworm moth</name>
    <name type="synonym">Eumeta japonica</name>
    <dbReference type="NCBI Taxonomy" id="151549"/>
    <lineage>
        <taxon>Eukaryota</taxon>
        <taxon>Metazoa</taxon>
        <taxon>Ecdysozoa</taxon>
        <taxon>Arthropoda</taxon>
        <taxon>Hexapoda</taxon>
        <taxon>Insecta</taxon>
        <taxon>Pterygota</taxon>
        <taxon>Neoptera</taxon>
        <taxon>Endopterygota</taxon>
        <taxon>Lepidoptera</taxon>
        <taxon>Glossata</taxon>
        <taxon>Ditrysia</taxon>
        <taxon>Tineoidea</taxon>
        <taxon>Psychidae</taxon>
        <taxon>Oiketicinae</taxon>
        <taxon>Eumeta</taxon>
    </lineage>
</organism>
<dbReference type="InterPro" id="IPR019129">
    <property type="entry name" value="Folate-sensitive_fs_Fra10Ac1"/>
</dbReference>
<dbReference type="EMBL" id="BGZK01001734">
    <property type="protein sequence ID" value="GBP85403.1"/>
    <property type="molecule type" value="Genomic_DNA"/>
</dbReference>
<proteinExistence type="predicted"/>